<comment type="caution">
    <text evidence="5">The sequence shown here is derived from an EMBL/GenBank/DDBJ whole genome shotgun (WGS) entry which is preliminary data.</text>
</comment>
<evidence type="ECO:0000256" key="2">
    <source>
        <dbReference type="ARBA" id="ARBA00022801"/>
    </source>
</evidence>
<name>A0ABD2ZJ80_9GENT</name>
<dbReference type="PRINTS" id="PR00131">
    <property type="entry name" value="GLHYDRLASE1"/>
</dbReference>
<comment type="similarity">
    <text evidence="1 4">Belongs to the glycosyl hydrolase 1 family.</text>
</comment>
<dbReference type="Gene3D" id="3.20.20.80">
    <property type="entry name" value="Glycosidases"/>
    <property type="match status" value="1"/>
</dbReference>
<accession>A0ABD2ZJ80</accession>
<dbReference type="GO" id="GO:0009821">
    <property type="term" value="P:alkaloid biosynthetic process"/>
    <property type="evidence" value="ECO:0007669"/>
    <property type="project" value="UniProtKB-ARBA"/>
</dbReference>
<dbReference type="AlphaFoldDB" id="A0ABD2ZJ80"/>
<sequence length="454" mass="51701">MCISTILQKRELSIYGIFCLQRSGMDRDTVDCMVSGPVPKDAKALSGFLFIIEIDACGVGMDAAQFGKVARGVNEEGIQYYDKLINELLANGLQPYATLFHWDLPQVLEDDYGGFLSTLILSDFHDYAQLCFERFGDRVKHWTTVNEPWSFSIGGYVRGNFAPGRCSSWLNPNCTAGDSATEPYLVTHHQLLAHATAAKLYKDKYQKIQMGSIGITLISSWMVPYSNSTLDHRAARRALDFMLGWCLEPLHSGAYPLTMRALVGKRLPKFTKEQSEMLRGSYDFLGLNYYTAFYASHISKSNGINVSYTTDSLTNLTVERNGIPIGDQGGSDWLHVYPQGIRELLLYVKRYYNNPPIYITENGFDEVNNATIPIKEALVDNRRIKYYHQHLSFVREAIHDGVNVMAYFAWSLMDNFEWSDGYTVRFGIIFVDFSDGLKRYSKHSAKWFRIFLKK</sequence>
<keyword evidence="6" id="KW-1185">Reference proteome</keyword>
<dbReference type="GO" id="GO:0004553">
    <property type="term" value="F:hydrolase activity, hydrolyzing O-glycosyl compounds"/>
    <property type="evidence" value="ECO:0007669"/>
    <property type="project" value="UniProtKB-ARBA"/>
</dbReference>
<dbReference type="InterPro" id="IPR017853">
    <property type="entry name" value="GH"/>
</dbReference>
<evidence type="ECO:0000313" key="5">
    <source>
        <dbReference type="EMBL" id="KAL3519184.1"/>
    </source>
</evidence>
<dbReference type="Proteomes" id="UP001630127">
    <property type="component" value="Unassembled WGS sequence"/>
</dbReference>
<dbReference type="EMBL" id="JBJUIK010000009">
    <property type="protein sequence ID" value="KAL3519184.1"/>
    <property type="molecule type" value="Genomic_DNA"/>
</dbReference>
<dbReference type="Pfam" id="PF00232">
    <property type="entry name" value="Glyco_hydro_1"/>
    <property type="match status" value="1"/>
</dbReference>
<gene>
    <name evidence="5" type="ORF">ACH5RR_021773</name>
</gene>
<dbReference type="FunFam" id="3.20.20.80:FF:000020">
    <property type="entry name" value="Beta-glucosidase 12"/>
    <property type="match status" value="1"/>
</dbReference>
<dbReference type="SUPFAM" id="SSF51445">
    <property type="entry name" value="(Trans)glycosidases"/>
    <property type="match status" value="1"/>
</dbReference>
<organism evidence="5 6">
    <name type="scientific">Cinchona calisaya</name>
    <dbReference type="NCBI Taxonomy" id="153742"/>
    <lineage>
        <taxon>Eukaryota</taxon>
        <taxon>Viridiplantae</taxon>
        <taxon>Streptophyta</taxon>
        <taxon>Embryophyta</taxon>
        <taxon>Tracheophyta</taxon>
        <taxon>Spermatophyta</taxon>
        <taxon>Magnoliopsida</taxon>
        <taxon>eudicotyledons</taxon>
        <taxon>Gunneridae</taxon>
        <taxon>Pentapetalae</taxon>
        <taxon>asterids</taxon>
        <taxon>lamiids</taxon>
        <taxon>Gentianales</taxon>
        <taxon>Rubiaceae</taxon>
        <taxon>Cinchonoideae</taxon>
        <taxon>Cinchoneae</taxon>
        <taxon>Cinchona</taxon>
    </lineage>
</organism>
<proteinExistence type="inferred from homology"/>
<keyword evidence="3" id="KW-0326">Glycosidase</keyword>
<reference evidence="5 6" key="1">
    <citation type="submission" date="2024-11" db="EMBL/GenBank/DDBJ databases">
        <title>A near-complete genome assembly of Cinchona calisaya.</title>
        <authorList>
            <person name="Lian D.C."/>
            <person name="Zhao X.W."/>
            <person name="Wei L."/>
        </authorList>
    </citation>
    <scope>NUCLEOTIDE SEQUENCE [LARGE SCALE GENOMIC DNA]</scope>
    <source>
        <tissue evidence="5">Nenye</tissue>
    </source>
</reference>
<keyword evidence="2" id="KW-0378">Hydrolase</keyword>
<evidence type="ECO:0000256" key="4">
    <source>
        <dbReference type="RuleBase" id="RU003690"/>
    </source>
</evidence>
<evidence type="ECO:0000256" key="1">
    <source>
        <dbReference type="ARBA" id="ARBA00010838"/>
    </source>
</evidence>
<dbReference type="InterPro" id="IPR001360">
    <property type="entry name" value="Glyco_hydro_1"/>
</dbReference>
<dbReference type="PANTHER" id="PTHR10353:SF137">
    <property type="entry name" value="MYROSINASE 3-RELATED"/>
    <property type="match status" value="1"/>
</dbReference>
<dbReference type="PANTHER" id="PTHR10353">
    <property type="entry name" value="GLYCOSYL HYDROLASE"/>
    <property type="match status" value="1"/>
</dbReference>
<evidence type="ECO:0000313" key="6">
    <source>
        <dbReference type="Proteomes" id="UP001630127"/>
    </source>
</evidence>
<evidence type="ECO:0008006" key="7">
    <source>
        <dbReference type="Google" id="ProtNLM"/>
    </source>
</evidence>
<evidence type="ECO:0000256" key="3">
    <source>
        <dbReference type="ARBA" id="ARBA00023295"/>
    </source>
</evidence>
<protein>
    <recommendedName>
        <fullName evidence="7">Beta-glucosidase 12-like</fullName>
    </recommendedName>
</protein>